<dbReference type="GeneID" id="75830681"/>
<gene>
    <name evidence="4" type="ORF">J7T54_004192</name>
</gene>
<dbReference type="PANTHER" id="PTHR10366">
    <property type="entry name" value="NAD DEPENDENT EPIMERASE/DEHYDRATASE"/>
    <property type="match status" value="1"/>
</dbReference>
<organism evidence="4 5">
    <name type="scientific">Emericellopsis cladophorae</name>
    <dbReference type="NCBI Taxonomy" id="2686198"/>
    <lineage>
        <taxon>Eukaryota</taxon>
        <taxon>Fungi</taxon>
        <taxon>Dikarya</taxon>
        <taxon>Ascomycota</taxon>
        <taxon>Pezizomycotina</taxon>
        <taxon>Sordariomycetes</taxon>
        <taxon>Hypocreomycetidae</taxon>
        <taxon>Hypocreales</taxon>
        <taxon>Bionectriaceae</taxon>
        <taxon>Emericellopsis</taxon>
    </lineage>
</organism>
<dbReference type="Pfam" id="PF01370">
    <property type="entry name" value="Epimerase"/>
    <property type="match status" value="1"/>
</dbReference>
<keyword evidence="5" id="KW-1185">Reference proteome</keyword>
<dbReference type="RefSeq" id="XP_051359141.1">
    <property type="nucleotide sequence ID" value="XM_051509937.1"/>
</dbReference>
<protein>
    <submittedName>
        <fullName evidence="4">NAD(P)-binding protein</fullName>
    </submittedName>
</protein>
<proteinExistence type="inferred from homology"/>
<sequence>MSQRQIGTVFVAEGKLTALEADHVLRQDWTKVSRGPRRAESWAVNDMALVSDPADDPDAGPCFQSLPSSGHLPTWHAPRISDHMAREAKKTPKRAAAHASIRQTVLMNAMGRTLATFEAVRTALTDSRGAGDPSTTTQITGITGYIGFQTLIIALERGYRVRGAIRNEESIASLRNKSKLIAQSHADGALEFAIIPDFLKKGEISKHLHGITVVVHLASPLALHAEDYERDIIEPAVDMVQMILEAAAHSVSVQRVVVTSSCVTLIPFEWNFKPDSERLYTDINSSPTKPYNSPMEAYWASKALARMATRDFVKDEKPGFDIVSLLPSVVIGPDTRIAIDGKPGELTVEARGAVMASALDPSLKSVFPFVGVPVHVRDVARAHVDAVDRALVAGNREYILSSDTPDGVIWDRDTKAVARKHFPKQVQSKALPLEGTLETIEWRLDATEKEGAFGWRMTSFEDTMREMITQYLQLKDNIKSSTS</sequence>
<feature type="domain" description="NAD-dependent epimerase/dehydratase" evidence="3">
    <location>
        <begin position="139"/>
        <end position="389"/>
    </location>
</feature>
<dbReference type="AlphaFoldDB" id="A0A9P9XV36"/>
<evidence type="ECO:0000256" key="1">
    <source>
        <dbReference type="ARBA" id="ARBA00023002"/>
    </source>
</evidence>
<dbReference type="GO" id="GO:0016616">
    <property type="term" value="F:oxidoreductase activity, acting on the CH-OH group of donors, NAD or NADP as acceptor"/>
    <property type="evidence" value="ECO:0007669"/>
    <property type="project" value="TreeGrafter"/>
</dbReference>
<evidence type="ECO:0000259" key="3">
    <source>
        <dbReference type="Pfam" id="PF01370"/>
    </source>
</evidence>
<dbReference type="InterPro" id="IPR050425">
    <property type="entry name" value="NAD(P)_dehydrat-like"/>
</dbReference>
<evidence type="ECO:0000256" key="2">
    <source>
        <dbReference type="ARBA" id="ARBA00023445"/>
    </source>
</evidence>
<dbReference type="InterPro" id="IPR036291">
    <property type="entry name" value="NAD(P)-bd_dom_sf"/>
</dbReference>
<dbReference type="PANTHER" id="PTHR10366:SF564">
    <property type="entry name" value="STEROL-4-ALPHA-CARBOXYLATE 3-DEHYDROGENASE, DECARBOXYLATING"/>
    <property type="match status" value="1"/>
</dbReference>
<evidence type="ECO:0000313" key="5">
    <source>
        <dbReference type="Proteomes" id="UP001055219"/>
    </source>
</evidence>
<accession>A0A9P9XV36</accession>
<keyword evidence="1" id="KW-0560">Oxidoreductase</keyword>
<dbReference type="Proteomes" id="UP001055219">
    <property type="component" value="Unassembled WGS sequence"/>
</dbReference>
<reference evidence="4" key="2">
    <citation type="submission" date="2022-07" db="EMBL/GenBank/DDBJ databases">
        <authorList>
            <person name="Goncalves M.F.M."/>
            <person name="Hilario S."/>
            <person name="Van De Peer Y."/>
            <person name="Esteves A.C."/>
            <person name="Alves A."/>
        </authorList>
    </citation>
    <scope>NUCLEOTIDE SEQUENCE</scope>
    <source>
        <strain evidence="4">MUM 19.33</strain>
    </source>
</reference>
<dbReference type="Gene3D" id="3.40.50.720">
    <property type="entry name" value="NAD(P)-binding Rossmann-like Domain"/>
    <property type="match status" value="1"/>
</dbReference>
<dbReference type="OrthoDB" id="2735536at2759"/>
<name>A0A9P9XV36_9HYPO</name>
<comment type="caution">
    <text evidence="4">The sequence shown here is derived from an EMBL/GenBank/DDBJ whole genome shotgun (WGS) entry which is preliminary data.</text>
</comment>
<dbReference type="InterPro" id="IPR001509">
    <property type="entry name" value="Epimerase_deHydtase"/>
</dbReference>
<dbReference type="EMBL" id="JAGIXG020000075">
    <property type="protein sequence ID" value="KAI6778285.1"/>
    <property type="molecule type" value="Genomic_DNA"/>
</dbReference>
<dbReference type="SUPFAM" id="SSF51735">
    <property type="entry name" value="NAD(P)-binding Rossmann-fold domains"/>
    <property type="match status" value="1"/>
</dbReference>
<reference evidence="4" key="1">
    <citation type="journal article" date="2021" name="J Fungi (Basel)">
        <title>Genomic and Metabolomic Analyses of the Marine Fungus Emericellopsis cladophorae: Insights into Saltwater Adaptability Mechanisms and Its Biosynthetic Potential.</title>
        <authorList>
            <person name="Goncalves M.F.M."/>
            <person name="Hilario S."/>
            <person name="Van de Peer Y."/>
            <person name="Esteves A.C."/>
            <person name="Alves A."/>
        </authorList>
    </citation>
    <scope>NUCLEOTIDE SEQUENCE</scope>
    <source>
        <strain evidence="4">MUM 19.33</strain>
    </source>
</reference>
<comment type="similarity">
    <text evidence="2">Belongs to the NAD(P)-dependent epimerase/dehydratase family. Dihydroflavonol-4-reductase subfamily.</text>
</comment>
<evidence type="ECO:0000313" key="4">
    <source>
        <dbReference type="EMBL" id="KAI6778285.1"/>
    </source>
</evidence>